<dbReference type="InterPro" id="IPR006367">
    <property type="entry name" value="Sirohaem_synthase_N"/>
</dbReference>
<dbReference type="UniPathway" id="UPA00262">
    <property type="reaction ID" value="UER00222"/>
</dbReference>
<evidence type="ECO:0000256" key="3">
    <source>
        <dbReference type="ARBA" id="ARBA00023002"/>
    </source>
</evidence>
<keyword evidence="11" id="KW-1185">Reference proteome</keyword>
<evidence type="ECO:0000256" key="6">
    <source>
        <dbReference type="ARBA" id="ARBA00047561"/>
    </source>
</evidence>
<dbReference type="Proteomes" id="UP000219374">
    <property type="component" value="Unassembled WGS sequence"/>
</dbReference>
<dbReference type="InterPro" id="IPR000878">
    <property type="entry name" value="4pyrrol_Mease"/>
</dbReference>
<accession>A0A286CZ61</accession>
<dbReference type="GO" id="GO:0004325">
    <property type="term" value="F:ferrochelatase activity"/>
    <property type="evidence" value="ECO:0007669"/>
    <property type="project" value="InterPro"/>
</dbReference>
<dbReference type="InterPro" id="IPR019478">
    <property type="entry name" value="Sirohaem_synthase_dimer_dom"/>
</dbReference>
<dbReference type="InterPro" id="IPR037115">
    <property type="entry name" value="Sirohaem_synt_dimer_dom_sf"/>
</dbReference>
<feature type="domain" description="Sirohaem synthase dimerisation" evidence="8">
    <location>
        <begin position="150"/>
        <end position="207"/>
    </location>
</feature>
<dbReference type="EMBL" id="OCND01000001">
    <property type="protein sequence ID" value="SOD51659.1"/>
    <property type="molecule type" value="Genomic_DNA"/>
</dbReference>
<comment type="catalytic activity">
    <reaction evidence="6">
        <text>precorrin-2 + NAD(+) = sirohydrochlorin + NADH + 2 H(+)</text>
        <dbReference type="Rhea" id="RHEA:15613"/>
        <dbReference type="ChEBI" id="CHEBI:15378"/>
        <dbReference type="ChEBI" id="CHEBI:57540"/>
        <dbReference type="ChEBI" id="CHEBI:57945"/>
        <dbReference type="ChEBI" id="CHEBI:58351"/>
        <dbReference type="ChEBI" id="CHEBI:58827"/>
        <dbReference type="EC" id="1.3.1.76"/>
    </reaction>
</comment>
<evidence type="ECO:0000256" key="5">
    <source>
        <dbReference type="ARBA" id="ARBA00023244"/>
    </source>
</evidence>
<dbReference type="Gene3D" id="3.40.1010.10">
    <property type="entry name" value="Cobalt-precorrin-4 Transmethylase, Domain 1"/>
    <property type="match status" value="1"/>
</dbReference>
<feature type="domain" description="Tetrapyrrole methylase" evidence="7">
    <location>
        <begin position="219"/>
        <end position="326"/>
    </location>
</feature>
<evidence type="ECO:0000256" key="2">
    <source>
        <dbReference type="ARBA" id="ARBA00012400"/>
    </source>
</evidence>
<dbReference type="InterPro" id="IPR036291">
    <property type="entry name" value="NAD(P)-bd_dom_sf"/>
</dbReference>
<reference evidence="10 11" key="1">
    <citation type="submission" date="2017-09" db="EMBL/GenBank/DDBJ databases">
        <authorList>
            <person name="Ehlers B."/>
            <person name="Leendertz F.H."/>
        </authorList>
    </citation>
    <scope>NUCLEOTIDE SEQUENCE [LARGE SCALE GENOMIC DNA]</scope>
    <source>
        <strain evidence="10 11">CGMCC 1.10978</strain>
    </source>
</reference>
<dbReference type="Pfam" id="PF10414">
    <property type="entry name" value="CysG_dimeriser"/>
    <property type="match status" value="1"/>
</dbReference>
<evidence type="ECO:0000259" key="7">
    <source>
        <dbReference type="Pfam" id="PF00590"/>
    </source>
</evidence>
<dbReference type="InterPro" id="IPR035996">
    <property type="entry name" value="4pyrrol_Methylase_sf"/>
</dbReference>
<evidence type="ECO:0000313" key="10">
    <source>
        <dbReference type="EMBL" id="SOD51659.1"/>
    </source>
</evidence>
<dbReference type="NCBIfam" id="TIGR01470">
    <property type="entry name" value="cysG_Nterm"/>
    <property type="match status" value="1"/>
</dbReference>
<dbReference type="SUPFAM" id="SSF53790">
    <property type="entry name" value="Tetrapyrrole methylase"/>
    <property type="match status" value="1"/>
</dbReference>
<evidence type="ECO:0000259" key="9">
    <source>
        <dbReference type="Pfam" id="PF14824"/>
    </source>
</evidence>
<dbReference type="SUPFAM" id="SSF75615">
    <property type="entry name" value="Siroheme synthase middle domains-like"/>
    <property type="match status" value="1"/>
</dbReference>
<dbReference type="AlphaFoldDB" id="A0A286CZ61"/>
<dbReference type="InterPro" id="IPR028161">
    <property type="entry name" value="Met8-like"/>
</dbReference>
<dbReference type="GO" id="GO:0019354">
    <property type="term" value="P:siroheme biosynthetic process"/>
    <property type="evidence" value="ECO:0007669"/>
    <property type="project" value="UniProtKB-UniPathway"/>
</dbReference>
<dbReference type="Pfam" id="PF00590">
    <property type="entry name" value="TP_methylase"/>
    <property type="match status" value="1"/>
</dbReference>
<proteinExistence type="predicted"/>
<dbReference type="InterPro" id="IPR014777">
    <property type="entry name" value="4pyrrole_Mease_sub1"/>
</dbReference>
<keyword evidence="3" id="KW-0560">Oxidoreductase</keyword>
<comment type="pathway">
    <text evidence="1">Porphyrin-containing compound metabolism; siroheme biosynthesis; sirohydrochlorin from precorrin-2: step 1/1.</text>
</comment>
<dbReference type="Gene3D" id="3.40.50.720">
    <property type="entry name" value="NAD(P)-binding Rossmann-like Domain"/>
    <property type="match status" value="1"/>
</dbReference>
<dbReference type="GO" id="GO:0008168">
    <property type="term" value="F:methyltransferase activity"/>
    <property type="evidence" value="ECO:0007669"/>
    <property type="project" value="InterPro"/>
</dbReference>
<keyword evidence="5" id="KW-0627">Porphyrin biosynthesis</keyword>
<dbReference type="RefSeq" id="WP_097120530.1">
    <property type="nucleotide sequence ID" value="NZ_OCND01000001.1"/>
</dbReference>
<dbReference type="Pfam" id="PF13241">
    <property type="entry name" value="NAD_binding_7"/>
    <property type="match status" value="1"/>
</dbReference>
<evidence type="ECO:0000313" key="11">
    <source>
        <dbReference type="Proteomes" id="UP000219374"/>
    </source>
</evidence>
<sequence length="328" mass="35275">MPLFPLFADLSGREVLVVGGGEVAQRKIEALLQAGAQVQVYADALNQTVAQWWAQGRLQRREGGFDPAWLDQVWLLVAATDDRPFNAGLAAEAGRRRRLVNVVDDAELSTFQIPAIVDRDPLLVAISSGGAAPMLARRLREQLETLLDHSLGDLAALFARHRAAIRARLPQLAQRRRWFDQVIDGPVPVLLRAGQREAAEAAFQTALQASADTTSAGSVTLVGAGNGDPGLLTLNALRALNQADLLVVDDAVAPAVLALARRDASRLRMPEDDDARLALLVQHATAGQRVVCLKPGNAFQLPPDMQLADELERRRIACEVIAGIDAAA</sequence>
<organism evidence="10 11">
    <name type="scientific">Pseudoxanthomonas wuyuanensis</name>
    <dbReference type="NCBI Taxonomy" id="1073196"/>
    <lineage>
        <taxon>Bacteria</taxon>
        <taxon>Pseudomonadati</taxon>
        <taxon>Pseudomonadota</taxon>
        <taxon>Gammaproteobacteria</taxon>
        <taxon>Lysobacterales</taxon>
        <taxon>Lysobacteraceae</taxon>
        <taxon>Pseudoxanthomonas</taxon>
    </lineage>
</organism>
<gene>
    <name evidence="10" type="ORF">SAMN06296416_101785</name>
</gene>
<dbReference type="GO" id="GO:0043115">
    <property type="term" value="F:precorrin-2 dehydrogenase activity"/>
    <property type="evidence" value="ECO:0007669"/>
    <property type="project" value="UniProtKB-EC"/>
</dbReference>
<dbReference type="PANTHER" id="PTHR35330">
    <property type="entry name" value="SIROHEME BIOSYNTHESIS PROTEIN MET8"/>
    <property type="match status" value="1"/>
</dbReference>
<dbReference type="Gene3D" id="1.10.8.210">
    <property type="entry name" value="Sirohaem synthase, dimerisation domain"/>
    <property type="match status" value="1"/>
</dbReference>
<dbReference type="Pfam" id="PF14824">
    <property type="entry name" value="Sirohm_synth_M"/>
    <property type="match status" value="1"/>
</dbReference>
<evidence type="ECO:0000256" key="1">
    <source>
        <dbReference type="ARBA" id="ARBA00005010"/>
    </source>
</evidence>
<evidence type="ECO:0000256" key="4">
    <source>
        <dbReference type="ARBA" id="ARBA00023027"/>
    </source>
</evidence>
<dbReference type="EC" id="1.3.1.76" evidence="2"/>
<dbReference type="InterPro" id="IPR028281">
    <property type="entry name" value="Sirohaem_synthase_central"/>
</dbReference>
<evidence type="ECO:0000259" key="8">
    <source>
        <dbReference type="Pfam" id="PF10414"/>
    </source>
</evidence>
<name>A0A286CZ61_9GAMM</name>
<dbReference type="PANTHER" id="PTHR35330:SF1">
    <property type="entry name" value="SIROHEME BIOSYNTHESIS PROTEIN MET8"/>
    <property type="match status" value="1"/>
</dbReference>
<dbReference type="SUPFAM" id="SSF51735">
    <property type="entry name" value="NAD(P)-binding Rossmann-fold domains"/>
    <property type="match status" value="1"/>
</dbReference>
<dbReference type="OrthoDB" id="9815856at2"/>
<protein>
    <recommendedName>
        <fullName evidence="2">precorrin-2 dehydrogenase</fullName>
        <ecNumber evidence="2">1.3.1.76</ecNumber>
    </recommendedName>
</protein>
<keyword evidence="4" id="KW-0520">NAD</keyword>
<feature type="domain" description="Siroheme synthase central" evidence="9">
    <location>
        <begin position="119"/>
        <end position="144"/>
    </location>
</feature>
<dbReference type="Gene3D" id="3.30.160.110">
    <property type="entry name" value="Siroheme synthase, domain 2"/>
    <property type="match status" value="1"/>
</dbReference>